<evidence type="ECO:0000256" key="4">
    <source>
        <dbReference type="ARBA" id="ARBA00022840"/>
    </source>
</evidence>
<evidence type="ECO:0000256" key="8">
    <source>
        <dbReference type="NCBIfam" id="TIGR00234"/>
    </source>
</evidence>
<dbReference type="Gene3D" id="3.40.50.620">
    <property type="entry name" value="HUPs"/>
    <property type="match status" value="1"/>
</dbReference>
<evidence type="ECO:0000256" key="7">
    <source>
        <dbReference type="ARBA" id="ARBA00048248"/>
    </source>
</evidence>
<accession>U1NA86</accession>
<evidence type="ECO:0000313" key="10">
    <source>
        <dbReference type="EMBL" id="ERG93493.1"/>
    </source>
</evidence>
<evidence type="ECO:0000256" key="6">
    <source>
        <dbReference type="ARBA" id="ARBA00023146"/>
    </source>
</evidence>
<gene>
    <name evidence="10" type="ORF">J07HQW1_03556</name>
</gene>
<evidence type="ECO:0000256" key="5">
    <source>
        <dbReference type="ARBA" id="ARBA00022917"/>
    </source>
</evidence>
<dbReference type="AlphaFoldDB" id="U1NA86"/>
<evidence type="ECO:0000313" key="11">
    <source>
        <dbReference type="Proteomes" id="UP000030649"/>
    </source>
</evidence>
<dbReference type="EC" id="6.1.1.1" evidence="1 8"/>
<evidence type="ECO:0000256" key="2">
    <source>
        <dbReference type="ARBA" id="ARBA00022598"/>
    </source>
</evidence>
<dbReference type="HOGENOM" id="CLU_035267_0_1_2"/>
<comment type="catalytic activity">
    <reaction evidence="7">
        <text>tRNA(Tyr) + L-tyrosine + ATP = L-tyrosyl-tRNA(Tyr) + AMP + diphosphate + H(+)</text>
        <dbReference type="Rhea" id="RHEA:10220"/>
        <dbReference type="Rhea" id="RHEA-COMP:9706"/>
        <dbReference type="Rhea" id="RHEA-COMP:9707"/>
        <dbReference type="ChEBI" id="CHEBI:15378"/>
        <dbReference type="ChEBI" id="CHEBI:30616"/>
        <dbReference type="ChEBI" id="CHEBI:33019"/>
        <dbReference type="ChEBI" id="CHEBI:58315"/>
        <dbReference type="ChEBI" id="CHEBI:78442"/>
        <dbReference type="ChEBI" id="CHEBI:78536"/>
        <dbReference type="ChEBI" id="CHEBI:456215"/>
        <dbReference type="EC" id="6.1.1.1"/>
    </reaction>
</comment>
<keyword evidence="2 9" id="KW-0436">Ligase</keyword>
<dbReference type="InterPro" id="IPR014729">
    <property type="entry name" value="Rossmann-like_a/b/a_fold"/>
</dbReference>
<keyword evidence="6 9" id="KW-0030">Aminoacyl-tRNA synthetase</keyword>
<dbReference type="SUPFAM" id="SSF52374">
    <property type="entry name" value="Nucleotidylyl transferase"/>
    <property type="match status" value="1"/>
</dbReference>
<dbReference type="GO" id="GO:0006437">
    <property type="term" value="P:tyrosyl-tRNA aminoacylation"/>
    <property type="evidence" value="ECO:0007669"/>
    <property type="project" value="UniProtKB-UniRule"/>
</dbReference>
<proteinExistence type="inferred from homology"/>
<comment type="similarity">
    <text evidence="9">Belongs to the class-I aminoacyl-tRNA synthetase family.</text>
</comment>
<dbReference type="Pfam" id="PF00579">
    <property type="entry name" value="tRNA-synt_1b"/>
    <property type="match status" value="1"/>
</dbReference>
<dbReference type="PANTHER" id="PTHR46264:SF4">
    <property type="entry name" value="TYROSINE--TRNA LIGASE, CYTOPLASMIC"/>
    <property type="match status" value="1"/>
</dbReference>
<dbReference type="PIRSF" id="PIRSF006588">
    <property type="entry name" value="TyrRS_arch_euk"/>
    <property type="match status" value="1"/>
</dbReference>
<evidence type="ECO:0000256" key="9">
    <source>
        <dbReference type="RuleBase" id="RU363036"/>
    </source>
</evidence>
<name>U1NA86_9EURY</name>
<dbReference type="PRINTS" id="PR01040">
    <property type="entry name" value="TRNASYNTHTYR"/>
</dbReference>
<evidence type="ECO:0000256" key="1">
    <source>
        <dbReference type="ARBA" id="ARBA00013160"/>
    </source>
</evidence>
<dbReference type="GO" id="GO:0004831">
    <property type="term" value="F:tyrosine-tRNA ligase activity"/>
    <property type="evidence" value="ECO:0007669"/>
    <property type="project" value="UniProtKB-UniRule"/>
</dbReference>
<dbReference type="GO" id="GO:0005737">
    <property type="term" value="C:cytoplasm"/>
    <property type="evidence" value="ECO:0007669"/>
    <property type="project" value="UniProtKB-UniRule"/>
</dbReference>
<keyword evidence="5 9" id="KW-0648">Protein biosynthesis</keyword>
<keyword evidence="4 9" id="KW-0067">ATP-binding</keyword>
<evidence type="ECO:0000256" key="3">
    <source>
        <dbReference type="ARBA" id="ARBA00022741"/>
    </source>
</evidence>
<dbReference type="InterPro" id="IPR001412">
    <property type="entry name" value="aa-tRNA-synth_I_CS"/>
</dbReference>
<reference evidence="10 11" key="1">
    <citation type="journal article" date="2013" name="PLoS ONE">
        <title>Assembly-driven community genomics of a hypersaline microbial ecosystem.</title>
        <authorList>
            <person name="Podell S."/>
            <person name="Ugalde J.A."/>
            <person name="Narasingarao P."/>
            <person name="Banfield J.F."/>
            <person name="Heidelberg K.B."/>
            <person name="Allen E.E."/>
        </authorList>
    </citation>
    <scope>NUCLEOTIDE SEQUENCE [LARGE SCALE GENOMIC DNA]</scope>
    <source>
        <strain evidence="11">J07HQW1</strain>
    </source>
</reference>
<organism evidence="10 11">
    <name type="scientific">Haloquadratum walsbyi J07HQW1</name>
    <dbReference type="NCBI Taxonomy" id="1238424"/>
    <lineage>
        <taxon>Archaea</taxon>
        <taxon>Methanobacteriati</taxon>
        <taxon>Methanobacteriota</taxon>
        <taxon>Stenosarchaea group</taxon>
        <taxon>Halobacteria</taxon>
        <taxon>Halobacteriales</taxon>
        <taxon>Haloferacaceae</taxon>
        <taxon>Haloquadratum</taxon>
    </lineage>
</organism>
<sequence>MDADAYESITRNTAEVVTDEEIHALAKSPETKRAYVGYEPSGVLHVGHMLTANKLIELQSVGFDIVVLLADVHAYLNGKGTFAEIRETASQMREQFIAYGLDPDHTEFILGSSFQFDEEYVLDLHAVEAETSLARSKRAMAAIKGDETATVAHAVYPLMQALDIVYLDVDLAIGGTEQRKVHMLARDVLPSIDADAPTCLHTPLIADLTTGIGKMSSSSGVSISMEDDTTTLTEKIESAYCPPTATPDPTGEGESRYNPVLQLFKYHVFPRFGDVTIERQEKHGGDLSYDAYDPLEADLESGDLHPADAKGALAAYLDRLIEPGRKQIRDQ</sequence>
<dbReference type="STRING" id="1238424.J07HQW1_03556"/>
<dbReference type="Gene3D" id="1.10.240.10">
    <property type="entry name" value="Tyrosyl-Transfer RNA Synthetase"/>
    <property type="match status" value="1"/>
</dbReference>
<dbReference type="InterPro" id="IPR023617">
    <property type="entry name" value="Tyr-tRNA-ligase_arc/euk-type"/>
</dbReference>
<dbReference type="InterPro" id="IPR002305">
    <property type="entry name" value="aa-tRNA-synth_Ic"/>
</dbReference>
<protein>
    <recommendedName>
        <fullName evidence="1 8">Tyrosine--tRNA ligase</fullName>
        <ecNumber evidence="1 8">6.1.1.1</ecNumber>
    </recommendedName>
</protein>
<dbReference type="NCBIfam" id="TIGR00234">
    <property type="entry name" value="tyrS"/>
    <property type="match status" value="1"/>
</dbReference>
<dbReference type="EMBL" id="KE356560">
    <property type="protein sequence ID" value="ERG93493.1"/>
    <property type="molecule type" value="Genomic_DNA"/>
</dbReference>
<dbReference type="PROSITE" id="PS00178">
    <property type="entry name" value="AA_TRNA_LIGASE_I"/>
    <property type="match status" value="1"/>
</dbReference>
<dbReference type="GO" id="GO:0005524">
    <property type="term" value="F:ATP binding"/>
    <property type="evidence" value="ECO:0007669"/>
    <property type="project" value="UniProtKB-KW"/>
</dbReference>
<dbReference type="Proteomes" id="UP000030649">
    <property type="component" value="Unassembled WGS sequence"/>
</dbReference>
<dbReference type="InterPro" id="IPR002307">
    <property type="entry name" value="Tyr-tRNA-ligase"/>
</dbReference>
<keyword evidence="3 9" id="KW-0547">Nucleotide-binding</keyword>
<dbReference type="InterPro" id="IPR050489">
    <property type="entry name" value="Tyr-tRNA_synthase"/>
</dbReference>
<dbReference type="PANTHER" id="PTHR46264">
    <property type="entry name" value="TYROSINE-TRNA LIGASE"/>
    <property type="match status" value="1"/>
</dbReference>
<dbReference type="NCBIfam" id="NF006330">
    <property type="entry name" value="PRK08560.1"/>
    <property type="match status" value="1"/>
</dbReference>